<gene>
    <name evidence="2" type="ORF">EV699_12220</name>
</gene>
<dbReference type="InterPro" id="IPR003018">
    <property type="entry name" value="GAF"/>
</dbReference>
<dbReference type="SMART" id="SM00065">
    <property type="entry name" value="GAF"/>
    <property type="match status" value="1"/>
</dbReference>
<evidence type="ECO:0000313" key="3">
    <source>
        <dbReference type="Proteomes" id="UP000295765"/>
    </source>
</evidence>
<dbReference type="Gene3D" id="3.30.450.40">
    <property type="match status" value="1"/>
</dbReference>
<accession>A0A4R2L026</accession>
<protein>
    <submittedName>
        <fullName evidence="2">GAF domain-containing protein</fullName>
    </submittedName>
</protein>
<keyword evidence="3" id="KW-1185">Reference proteome</keyword>
<sequence length="257" mass="26425">MSAIEPPPAPAAPPADDLPGRLQRLVAYVSAKERVDDDLAELARLTAGLLGAEACSIMLFKEDAEGHPALRVSAHWGDLPPGAYAASVAPGEGIAGRVAAEGRPILADDVAHSPYAALGRQGGGGFICAPIAIAGRVAGVLNLSTRSATGRFGAEGLALAGLLGVLLGVALQTQRLQAVLRSRFAQRALAAELRDDPGMDAVRLGADAERMARVLGRSFFRELQGAGFGRDHILSAATELIGALNRSYGSPPGVEGR</sequence>
<evidence type="ECO:0000259" key="1">
    <source>
        <dbReference type="SMART" id="SM00065"/>
    </source>
</evidence>
<dbReference type="Pfam" id="PF13185">
    <property type="entry name" value="GAF_2"/>
    <property type="match status" value="1"/>
</dbReference>
<dbReference type="EMBL" id="SLWY01000022">
    <property type="protein sequence ID" value="TCO78852.1"/>
    <property type="molecule type" value="Genomic_DNA"/>
</dbReference>
<dbReference type="InterPro" id="IPR029016">
    <property type="entry name" value="GAF-like_dom_sf"/>
</dbReference>
<dbReference type="RefSeq" id="WP_165904189.1">
    <property type="nucleotide sequence ID" value="NZ_SLWY01000022.1"/>
</dbReference>
<organism evidence="2 3">
    <name type="scientific">Plasticicumulans lactativorans</name>
    <dbReference type="NCBI Taxonomy" id="1133106"/>
    <lineage>
        <taxon>Bacteria</taxon>
        <taxon>Pseudomonadati</taxon>
        <taxon>Pseudomonadota</taxon>
        <taxon>Gammaproteobacteria</taxon>
        <taxon>Candidatus Competibacteraceae</taxon>
        <taxon>Plasticicumulans</taxon>
    </lineage>
</organism>
<name>A0A4R2L026_9GAMM</name>
<reference evidence="2 3" key="1">
    <citation type="submission" date="2019-03" db="EMBL/GenBank/DDBJ databases">
        <title>Genomic Encyclopedia of Type Strains, Phase IV (KMG-IV): sequencing the most valuable type-strain genomes for metagenomic binning, comparative biology and taxonomic classification.</title>
        <authorList>
            <person name="Goeker M."/>
        </authorList>
    </citation>
    <scope>NUCLEOTIDE SEQUENCE [LARGE SCALE GENOMIC DNA]</scope>
    <source>
        <strain evidence="2 3">DSM 25287</strain>
    </source>
</reference>
<dbReference type="Proteomes" id="UP000295765">
    <property type="component" value="Unassembled WGS sequence"/>
</dbReference>
<dbReference type="AlphaFoldDB" id="A0A4R2L026"/>
<proteinExistence type="predicted"/>
<evidence type="ECO:0000313" key="2">
    <source>
        <dbReference type="EMBL" id="TCO78852.1"/>
    </source>
</evidence>
<comment type="caution">
    <text evidence="2">The sequence shown here is derived from an EMBL/GenBank/DDBJ whole genome shotgun (WGS) entry which is preliminary data.</text>
</comment>
<dbReference type="SUPFAM" id="SSF55781">
    <property type="entry name" value="GAF domain-like"/>
    <property type="match status" value="1"/>
</dbReference>
<feature type="domain" description="GAF" evidence="1">
    <location>
        <begin position="17"/>
        <end position="181"/>
    </location>
</feature>